<organism evidence="3">
    <name type="scientific">Chloropicon roscoffensis</name>
    <dbReference type="NCBI Taxonomy" id="1461544"/>
    <lineage>
        <taxon>Eukaryota</taxon>
        <taxon>Viridiplantae</taxon>
        <taxon>Chlorophyta</taxon>
        <taxon>Chloropicophyceae</taxon>
        <taxon>Chloropicales</taxon>
        <taxon>Chloropicaceae</taxon>
        <taxon>Chloropicon</taxon>
    </lineage>
</organism>
<dbReference type="InterPro" id="IPR002004">
    <property type="entry name" value="PABP_HYD_C"/>
</dbReference>
<dbReference type="SUPFAM" id="SSF63570">
    <property type="entry name" value="PABC (PABP) domain"/>
    <property type="match status" value="1"/>
</dbReference>
<accession>A0A7S3CEB3</accession>
<dbReference type="InterPro" id="IPR036053">
    <property type="entry name" value="PABP-dom"/>
</dbReference>
<evidence type="ECO:0000256" key="1">
    <source>
        <dbReference type="SAM" id="MobiDB-lite"/>
    </source>
</evidence>
<evidence type="ECO:0000313" key="3">
    <source>
        <dbReference type="EMBL" id="CAE0193895.1"/>
    </source>
</evidence>
<protein>
    <recommendedName>
        <fullName evidence="2">PABC domain-containing protein</fullName>
    </recommendedName>
</protein>
<dbReference type="EMBL" id="HBHZ01009067">
    <property type="protein sequence ID" value="CAE0193895.1"/>
    <property type="molecule type" value="Transcribed_RNA"/>
</dbReference>
<dbReference type="Pfam" id="PF00658">
    <property type="entry name" value="MLLE"/>
    <property type="match status" value="1"/>
</dbReference>
<feature type="compositionally biased region" description="Basic residues" evidence="1">
    <location>
        <begin position="277"/>
        <end position="297"/>
    </location>
</feature>
<reference evidence="3" key="1">
    <citation type="submission" date="2021-01" db="EMBL/GenBank/DDBJ databases">
        <authorList>
            <person name="Corre E."/>
            <person name="Pelletier E."/>
            <person name="Niang G."/>
            <person name="Scheremetjew M."/>
            <person name="Finn R."/>
            <person name="Kale V."/>
            <person name="Holt S."/>
            <person name="Cochrane G."/>
            <person name="Meng A."/>
            <person name="Brown T."/>
            <person name="Cohen L."/>
        </authorList>
    </citation>
    <scope>NUCLEOTIDE SEQUENCE</scope>
    <source>
        <strain evidence="3">RCC1871</strain>
    </source>
</reference>
<dbReference type="SMART" id="SM00517">
    <property type="entry name" value="PolyA"/>
    <property type="match status" value="1"/>
</dbReference>
<feature type="region of interest" description="Disordered" evidence="1">
    <location>
        <begin position="274"/>
        <end position="297"/>
    </location>
</feature>
<evidence type="ECO:0000259" key="2">
    <source>
        <dbReference type="PROSITE" id="PS51309"/>
    </source>
</evidence>
<name>A0A7S3CEB3_9CHLO</name>
<feature type="region of interest" description="Disordered" evidence="1">
    <location>
        <begin position="210"/>
        <end position="231"/>
    </location>
</feature>
<dbReference type="AlphaFoldDB" id="A0A7S3CEB3"/>
<gene>
    <name evidence="3" type="ORF">CROS1456_LOCUS6986</name>
</gene>
<dbReference type="Gene3D" id="1.10.1900.10">
    <property type="entry name" value="c-terminal domain of poly(a) binding protein"/>
    <property type="match status" value="1"/>
</dbReference>
<dbReference type="PROSITE" id="PS51309">
    <property type="entry name" value="PABC"/>
    <property type="match status" value="1"/>
</dbReference>
<feature type="domain" description="PABC" evidence="2">
    <location>
        <begin position="58"/>
        <end position="140"/>
    </location>
</feature>
<dbReference type="GO" id="GO:0003723">
    <property type="term" value="F:RNA binding"/>
    <property type="evidence" value="ECO:0007669"/>
    <property type="project" value="InterPro"/>
</dbReference>
<sequence length="297" mass="32835">MVDNKELRGHIPRGLANAKTFGQICKDAGLGKAKENADKLDAEVGVANTEDGKVYVISNGHLVEALSQVPREDATQVVGEFIYAYIEQWAAQCGSKSVAPNLTGMLLEMDLGDLLHMTEDLNALNAKLYEAFIVLQKAGKVPPSASTSAVVHQKASARKERQRSARTWAKVDLRAEVRSVPCLPSHFVPLRPRADSLSLPHVALRLRRSSTSAATGRPCPRRTWKGPTTMPPGAKEALGVATRRVTTRVTTRAATSAGAGRWLATPWRVSRRMWSSSRKRRRRSQRRRRRTWRKIGS</sequence>
<proteinExistence type="predicted"/>